<evidence type="ECO:0000313" key="3">
    <source>
        <dbReference type="Proteomes" id="UP001066276"/>
    </source>
</evidence>
<protein>
    <recommendedName>
        <fullName evidence="4">Secreted protein</fullName>
    </recommendedName>
</protein>
<feature type="chain" id="PRO_5043462538" description="Secreted protein" evidence="1">
    <location>
        <begin position="32"/>
        <end position="124"/>
    </location>
</feature>
<evidence type="ECO:0000256" key="1">
    <source>
        <dbReference type="SAM" id="SignalP"/>
    </source>
</evidence>
<reference evidence="2" key="1">
    <citation type="journal article" date="2022" name="bioRxiv">
        <title>Sequencing and chromosome-scale assembly of the giantPleurodeles waltlgenome.</title>
        <authorList>
            <person name="Brown T."/>
            <person name="Elewa A."/>
            <person name="Iarovenko S."/>
            <person name="Subramanian E."/>
            <person name="Araus A.J."/>
            <person name="Petzold A."/>
            <person name="Susuki M."/>
            <person name="Suzuki K.-i.T."/>
            <person name="Hayashi T."/>
            <person name="Toyoda A."/>
            <person name="Oliveira C."/>
            <person name="Osipova E."/>
            <person name="Leigh N.D."/>
            <person name="Simon A."/>
            <person name="Yun M.H."/>
        </authorList>
    </citation>
    <scope>NUCLEOTIDE SEQUENCE</scope>
    <source>
        <strain evidence="2">20211129_DDA</strain>
        <tissue evidence="2">Liver</tissue>
    </source>
</reference>
<sequence>MRPPFSLSRSLGTPELLGRALLLLWWPGASILLPAGPHSCRSRSLCRAIRQRPCRPMNLWPASFQFSLYGSHMPSASLWSGGREHSVSHGRAERPDVLCCSPLGGVAGPPSKMVPLMKADYGRR</sequence>
<evidence type="ECO:0008006" key="4">
    <source>
        <dbReference type="Google" id="ProtNLM"/>
    </source>
</evidence>
<keyword evidence="1" id="KW-0732">Signal</keyword>
<gene>
    <name evidence="2" type="ORF">NDU88_004484</name>
</gene>
<comment type="caution">
    <text evidence="2">The sequence shown here is derived from an EMBL/GenBank/DDBJ whole genome shotgun (WGS) entry which is preliminary data.</text>
</comment>
<feature type="signal peptide" evidence="1">
    <location>
        <begin position="1"/>
        <end position="31"/>
    </location>
</feature>
<proteinExistence type="predicted"/>
<name>A0AAV7WVY0_PLEWA</name>
<accession>A0AAV7WVY0</accession>
<evidence type="ECO:0000313" key="2">
    <source>
        <dbReference type="EMBL" id="KAJ1216886.1"/>
    </source>
</evidence>
<dbReference type="AlphaFoldDB" id="A0AAV7WVY0"/>
<dbReference type="EMBL" id="JANPWB010000001">
    <property type="protein sequence ID" value="KAJ1216886.1"/>
    <property type="molecule type" value="Genomic_DNA"/>
</dbReference>
<dbReference type="Proteomes" id="UP001066276">
    <property type="component" value="Chromosome 1_1"/>
</dbReference>
<organism evidence="2 3">
    <name type="scientific">Pleurodeles waltl</name>
    <name type="common">Iberian ribbed newt</name>
    <dbReference type="NCBI Taxonomy" id="8319"/>
    <lineage>
        <taxon>Eukaryota</taxon>
        <taxon>Metazoa</taxon>
        <taxon>Chordata</taxon>
        <taxon>Craniata</taxon>
        <taxon>Vertebrata</taxon>
        <taxon>Euteleostomi</taxon>
        <taxon>Amphibia</taxon>
        <taxon>Batrachia</taxon>
        <taxon>Caudata</taxon>
        <taxon>Salamandroidea</taxon>
        <taxon>Salamandridae</taxon>
        <taxon>Pleurodelinae</taxon>
        <taxon>Pleurodeles</taxon>
    </lineage>
</organism>
<keyword evidence="3" id="KW-1185">Reference proteome</keyword>